<dbReference type="SUPFAM" id="SSF54236">
    <property type="entry name" value="Ubiquitin-like"/>
    <property type="match status" value="1"/>
</dbReference>
<name>A0A0C9YCI5_9AGAR</name>
<organism evidence="2 3">
    <name type="scientific">Laccaria amethystina LaAM-08-1</name>
    <dbReference type="NCBI Taxonomy" id="1095629"/>
    <lineage>
        <taxon>Eukaryota</taxon>
        <taxon>Fungi</taxon>
        <taxon>Dikarya</taxon>
        <taxon>Basidiomycota</taxon>
        <taxon>Agaricomycotina</taxon>
        <taxon>Agaricomycetes</taxon>
        <taxon>Agaricomycetidae</taxon>
        <taxon>Agaricales</taxon>
        <taxon>Agaricineae</taxon>
        <taxon>Hydnangiaceae</taxon>
        <taxon>Laccaria</taxon>
    </lineage>
</organism>
<dbReference type="OrthoDB" id="3365399at2759"/>
<protein>
    <recommendedName>
        <fullName evidence="4">Rad60/SUMO-like domain-containing protein</fullName>
    </recommendedName>
</protein>
<feature type="region of interest" description="Disordered" evidence="1">
    <location>
        <begin position="1"/>
        <end position="107"/>
    </location>
</feature>
<feature type="region of interest" description="Disordered" evidence="1">
    <location>
        <begin position="425"/>
        <end position="445"/>
    </location>
</feature>
<dbReference type="EMBL" id="KN838544">
    <property type="protein sequence ID" value="KIK08017.1"/>
    <property type="molecule type" value="Genomic_DNA"/>
</dbReference>
<dbReference type="Proteomes" id="UP000054477">
    <property type="component" value="Unassembled WGS sequence"/>
</dbReference>
<feature type="region of interest" description="Disordered" evidence="1">
    <location>
        <begin position="122"/>
        <end position="162"/>
    </location>
</feature>
<feature type="region of interest" description="Disordered" evidence="1">
    <location>
        <begin position="319"/>
        <end position="369"/>
    </location>
</feature>
<feature type="compositionally biased region" description="Basic and acidic residues" evidence="1">
    <location>
        <begin position="66"/>
        <end position="76"/>
    </location>
</feature>
<dbReference type="Gene3D" id="3.10.20.90">
    <property type="entry name" value="Phosphatidylinositol 3-kinase Catalytic Subunit, Chain A, domain 1"/>
    <property type="match status" value="2"/>
</dbReference>
<accession>A0A0C9YCI5</accession>
<evidence type="ECO:0008006" key="4">
    <source>
        <dbReference type="Google" id="ProtNLM"/>
    </source>
</evidence>
<feature type="compositionally biased region" description="Low complexity" evidence="1">
    <location>
        <begin position="319"/>
        <end position="338"/>
    </location>
</feature>
<keyword evidence="3" id="KW-1185">Reference proteome</keyword>
<reference evidence="3" key="2">
    <citation type="submission" date="2015-01" db="EMBL/GenBank/DDBJ databases">
        <title>Evolutionary Origins and Diversification of the Mycorrhizal Mutualists.</title>
        <authorList>
            <consortium name="DOE Joint Genome Institute"/>
            <consortium name="Mycorrhizal Genomics Consortium"/>
            <person name="Kohler A."/>
            <person name="Kuo A."/>
            <person name="Nagy L.G."/>
            <person name="Floudas D."/>
            <person name="Copeland A."/>
            <person name="Barry K.W."/>
            <person name="Cichocki N."/>
            <person name="Veneault-Fourrey C."/>
            <person name="LaButti K."/>
            <person name="Lindquist E.A."/>
            <person name="Lipzen A."/>
            <person name="Lundell T."/>
            <person name="Morin E."/>
            <person name="Murat C."/>
            <person name="Riley R."/>
            <person name="Ohm R."/>
            <person name="Sun H."/>
            <person name="Tunlid A."/>
            <person name="Henrissat B."/>
            <person name="Grigoriev I.V."/>
            <person name="Hibbett D.S."/>
            <person name="Martin F."/>
        </authorList>
    </citation>
    <scope>NUCLEOTIDE SEQUENCE [LARGE SCALE GENOMIC DNA]</scope>
    <source>
        <strain evidence="3">LaAM-08-1</strain>
    </source>
</reference>
<feature type="compositionally biased region" description="Basic residues" evidence="1">
    <location>
        <begin position="139"/>
        <end position="149"/>
    </location>
</feature>
<evidence type="ECO:0000256" key="1">
    <source>
        <dbReference type="SAM" id="MobiDB-lite"/>
    </source>
</evidence>
<evidence type="ECO:0000313" key="2">
    <source>
        <dbReference type="EMBL" id="KIK08017.1"/>
    </source>
</evidence>
<reference evidence="2 3" key="1">
    <citation type="submission" date="2014-04" db="EMBL/GenBank/DDBJ databases">
        <authorList>
            <consortium name="DOE Joint Genome Institute"/>
            <person name="Kuo A."/>
            <person name="Kohler A."/>
            <person name="Nagy L.G."/>
            <person name="Floudas D."/>
            <person name="Copeland A."/>
            <person name="Barry K.W."/>
            <person name="Cichocki N."/>
            <person name="Veneault-Fourrey C."/>
            <person name="LaButti K."/>
            <person name="Lindquist E.A."/>
            <person name="Lipzen A."/>
            <person name="Lundell T."/>
            <person name="Morin E."/>
            <person name="Murat C."/>
            <person name="Sun H."/>
            <person name="Tunlid A."/>
            <person name="Henrissat B."/>
            <person name="Grigoriev I.V."/>
            <person name="Hibbett D.S."/>
            <person name="Martin F."/>
            <person name="Nordberg H.P."/>
            <person name="Cantor M.N."/>
            <person name="Hua S.X."/>
        </authorList>
    </citation>
    <scope>NUCLEOTIDE SEQUENCE [LARGE SCALE GENOMIC DNA]</scope>
    <source>
        <strain evidence="2 3">LaAM-08-1</strain>
    </source>
</reference>
<feature type="compositionally biased region" description="Basic residues" evidence="1">
    <location>
        <begin position="9"/>
        <end position="19"/>
    </location>
</feature>
<gene>
    <name evidence="2" type="ORF">K443DRAFT_672899</name>
</gene>
<feature type="compositionally biased region" description="Low complexity" evidence="1">
    <location>
        <begin position="28"/>
        <end position="45"/>
    </location>
</feature>
<dbReference type="InterPro" id="IPR029071">
    <property type="entry name" value="Ubiquitin-like_domsf"/>
</dbReference>
<sequence>MADTNVAKPRPKPRPKPKAKPTNGVAGSSSKPEVSSSSSRIPLSSQADDEDEMFLKNRHRSMKTWQKLEELNKETKLVVNSDSDDEGTPRKRSKKADQLHKPKWQTGKAVRLLSADLSDDSDEGIEIVGTSSTSNGARLGKRRRQRSRSRSITPPPALPQHQIQHARNIVREALGAAPRHASPTAFDCDDSTDTIVLDPELERIAKSITSQSHRASSPSAFEPDEEIILTVNWQPHPLNEAGKKEVWQYKMNWNDDFRELFEAIAEDACILVDSLIMTYRGKRIFSSVTPQTLKIRGAAEMAACDKTTYDYVRRSPHASTTTSSLLDSTTSSSQVVNISDDDSDDASSPPTIASQPTQTQESDAESEADGDKFKLILRSVATGERNITLTVRPTTKCGAIVKAFLKKAGVADQYPVVFGEAAKTKSGAPKKSGWGAPPKTDPRLCVDGEKLDNEAEIGDSELEEGDLVEVVGM</sequence>
<dbReference type="AlphaFoldDB" id="A0A0C9YCI5"/>
<dbReference type="HOGENOM" id="CLU_038184_0_0_1"/>
<evidence type="ECO:0000313" key="3">
    <source>
        <dbReference type="Proteomes" id="UP000054477"/>
    </source>
</evidence>
<proteinExistence type="predicted"/>
<dbReference type="STRING" id="1095629.A0A0C9YCI5"/>